<protein>
    <recommendedName>
        <fullName evidence="7">NHL repeat-containing protein</fullName>
    </recommendedName>
</protein>
<dbReference type="Pfam" id="PF01436">
    <property type="entry name" value="NHL"/>
    <property type="match status" value="3"/>
</dbReference>
<keyword evidence="6" id="KW-1185">Reference proteome</keyword>
<reference evidence="5" key="1">
    <citation type="submission" date="2020-09" db="EMBL/GenBank/DDBJ databases">
        <title>A novel bacterium of genus Paenibacillus, isolated from South China Sea.</title>
        <authorList>
            <person name="Huang H."/>
            <person name="Mo K."/>
            <person name="Hu Y."/>
        </authorList>
    </citation>
    <scope>NUCLEOTIDE SEQUENCE</scope>
    <source>
        <strain evidence="5">IB182496</strain>
    </source>
</reference>
<organism evidence="5 6">
    <name type="scientific">Paenibacillus sabuli</name>
    <dbReference type="NCBI Taxonomy" id="2772509"/>
    <lineage>
        <taxon>Bacteria</taxon>
        <taxon>Bacillati</taxon>
        <taxon>Bacillota</taxon>
        <taxon>Bacilli</taxon>
        <taxon>Bacillales</taxon>
        <taxon>Paenibacillaceae</taxon>
        <taxon>Paenibacillus</taxon>
    </lineage>
</organism>
<evidence type="ECO:0000313" key="5">
    <source>
        <dbReference type="EMBL" id="MBD2844200.1"/>
    </source>
</evidence>
<dbReference type="InterPro" id="IPR001258">
    <property type="entry name" value="NHL_repeat"/>
</dbReference>
<evidence type="ECO:0008006" key="7">
    <source>
        <dbReference type="Google" id="ProtNLM"/>
    </source>
</evidence>
<dbReference type="Proteomes" id="UP000621560">
    <property type="component" value="Unassembled WGS sequence"/>
</dbReference>
<evidence type="ECO:0000256" key="1">
    <source>
        <dbReference type="ARBA" id="ARBA00022729"/>
    </source>
</evidence>
<keyword evidence="1" id="KW-0732">Signal</keyword>
<dbReference type="InterPro" id="IPR011042">
    <property type="entry name" value="6-blade_b-propeller_TolB-like"/>
</dbReference>
<dbReference type="EMBL" id="JACXIZ010000009">
    <property type="protein sequence ID" value="MBD2844200.1"/>
    <property type="molecule type" value="Genomic_DNA"/>
</dbReference>
<dbReference type="SUPFAM" id="SSF101898">
    <property type="entry name" value="NHL repeat"/>
    <property type="match status" value="1"/>
</dbReference>
<dbReference type="AlphaFoldDB" id="A0A927GQS5"/>
<dbReference type="PANTHER" id="PTHR10680">
    <property type="entry name" value="PEPTIDYL-GLYCINE ALPHA-AMIDATING MONOOXYGENASE"/>
    <property type="match status" value="1"/>
</dbReference>
<gene>
    <name evidence="5" type="ORF">IDH44_03285</name>
</gene>
<evidence type="ECO:0000256" key="3">
    <source>
        <dbReference type="ARBA" id="ARBA00023180"/>
    </source>
</evidence>
<feature type="repeat" description="NHL" evidence="4">
    <location>
        <begin position="166"/>
        <end position="212"/>
    </location>
</feature>
<sequence>MTTTVGYGPYTYTMDTEWAKVPAHIKLGYCHGIVTDAADNVYLFHTKGPSEGMTGPSVVKFDAHGNYLAAWGDEFGGGGAHGMLLHVEDGREVLYLTDINRGLVVKTTLDGEVLLELGVPDRPDLYDAERKYRPTDVAVAPGGDFYVADGYGQNYVHRYKADGTYVSSFGGKGSGVGELSCPHGVSIDTRRGEPEVYVADRSNNRIQVFTLEGEHKRFIDENMDWPCSFFFHEGDMYVPDLHSRVTIFDSNDRLITHLGEDQQLYKREGWPNLPADAFRANRFSSPHGLCVDPGGNIYVAEWTVNGRVTKLTKQG</sequence>
<dbReference type="PANTHER" id="PTHR10680:SF38">
    <property type="entry name" value="BLL1368 PROTEIN"/>
    <property type="match status" value="1"/>
</dbReference>
<evidence type="ECO:0000313" key="6">
    <source>
        <dbReference type="Proteomes" id="UP000621560"/>
    </source>
</evidence>
<accession>A0A927GQS5</accession>
<keyword evidence="3" id="KW-0325">Glycoprotein</keyword>
<dbReference type="RefSeq" id="WP_190914675.1">
    <property type="nucleotide sequence ID" value="NZ_JACXIZ010000009.1"/>
</dbReference>
<dbReference type="PROSITE" id="PS51125">
    <property type="entry name" value="NHL"/>
    <property type="match status" value="2"/>
</dbReference>
<comment type="caution">
    <text evidence="5">The sequence shown here is derived from an EMBL/GenBank/DDBJ whole genome shotgun (WGS) entry which is preliminary data.</text>
</comment>
<feature type="repeat" description="NHL" evidence="4">
    <location>
        <begin position="283"/>
        <end position="314"/>
    </location>
</feature>
<evidence type="ECO:0000256" key="2">
    <source>
        <dbReference type="ARBA" id="ARBA00022737"/>
    </source>
</evidence>
<evidence type="ECO:0000256" key="4">
    <source>
        <dbReference type="PROSITE-ProRule" id="PRU00504"/>
    </source>
</evidence>
<name>A0A927GQS5_9BACL</name>
<keyword evidence="2" id="KW-0677">Repeat</keyword>
<dbReference type="Gene3D" id="2.120.10.30">
    <property type="entry name" value="TolB, C-terminal domain"/>
    <property type="match status" value="2"/>
</dbReference>
<proteinExistence type="predicted"/>